<dbReference type="InterPro" id="IPR036514">
    <property type="entry name" value="SGNH_hydro_sf"/>
</dbReference>
<dbReference type="Pfam" id="PF13517">
    <property type="entry name" value="FG-GAP_3"/>
    <property type="match status" value="4"/>
</dbReference>
<dbReference type="SUPFAM" id="SSF52266">
    <property type="entry name" value="SGNH hydrolase"/>
    <property type="match status" value="1"/>
</dbReference>
<feature type="chain" id="PRO_5001775743" description="SGNH hydrolase-type esterase domain-containing protein" evidence="3">
    <location>
        <begin position="25"/>
        <end position="1297"/>
    </location>
</feature>
<gene>
    <name evidence="5" type="ORF">SAPIO_CDS1936</name>
</gene>
<evidence type="ECO:0000259" key="4">
    <source>
        <dbReference type="Pfam" id="PF13472"/>
    </source>
</evidence>
<evidence type="ECO:0000256" key="1">
    <source>
        <dbReference type="ARBA" id="ARBA00022729"/>
    </source>
</evidence>
<dbReference type="CDD" id="cd01833">
    <property type="entry name" value="XynB_like"/>
    <property type="match status" value="1"/>
</dbReference>
<dbReference type="SUPFAM" id="SSF69318">
    <property type="entry name" value="Integrin alpha N-terminal domain"/>
    <property type="match status" value="2"/>
</dbReference>
<sequence>MVSSKAWSAFATALLAGFLPSAHAMPNLRIMPLGDSITKGSLSSGTVGYRGPLRQKLLNLGLNEDISVDMIGSMRDGNMADDDHEGHSGKMLADINEYWKLSIAARPNVILVHAGTNNMDKNIDLDIAPNIMASIIDGLFEHAPDATVLVAPVIWANNPRMQVNTDRFNPQVEALIESRQKQGKHILAVHIDINVSDLKDDKHPNDKGYNKMADAWLQSILEADLRGWLKEPVKRSWKDVPGAGLGIHSEREESGMSDSPGPKGRVWEKAGRIFEGFRTWEDLGTIRGAVENGSRDKVRLADLNGDGKTDYIIADDDGTVRAWLNNGGGAWTSIGKINPDWKSLKIKGDMVRFADVDNDGKADLIALYEDDGAARVWKNVDNGKKFEKLDEKWATGLAPGHKVSFEDIDGDGYADYCVVWDGGAVLWARNNHNNGKDGTMNNWDRGKTIATGPRGVPDKRARIVDLDGDGKADYLVVYEGGAVAMWRNVFGEGRSNDWEDLGIVAAGVRGVTGPMIRFGDMDGDGMTDFLAVNDDGSIRMFRNLGIVGSEDNKGVSMRFADLTGDGKADIISVDGNGRARAWINQGLGFWDSIGEIATGFPDQDLSASRIEFADVNGDGKADYLIIYGGGAVKAYLNNGNLPSMPEGKRIWQEGFEISPGVGEPGRKVHFADLNGDGYDDFLIIYDGGAVKCWLNNKNIPPKNGERIWSEGEEIATGVGEPGSKVRFADLTGDGKAEYIVQYLGGAARAYRNLGRIPGPQKQKWADMGLVALGVNPQGPVRYADINGDGKADYLVRFGDGTVNAYINSNKWEFVEAPEPGGDTNFPTPGDDRSWRDIPCTDDAANDALTDAAGKWKGVKADKAWQDAIAGWKKNITDKNYKYGFPESIANFFNEPPNMECDELAENNGCHGGTYLKCEDDKGEAGPASSFILNSFMRLESLLWNQFTSAERARNNAKANMGVFASTFAPVKKSDLPINVLLDIVTIGYASFAAPTWGKVVKQMDWARNNGGNFDTLKDFTNGMVTQGITLTKDILSSRQSDFDTTKSLDFRVNAMVEVYLDSISDFAAHVFSGKDEGITLLSDIIADGKMISAELDTISVDENVDDIEKSLYAQLIPMAWRHSNRDLNPFCKDAPNDEIVKMRMSESAQKTEMVCDKANDRAYYLVASEDPNNNCWDRTSGFNPGRGCKAFPKLPGTEAFGSIWGNVKREDIVFGSLATYKANGGKNVDRDTHWYSMSDDDWDGIFESILDNDIQAPWVFNLPICTMTDAVTISLAYRSSGRKYHFPCPLRIGDETP</sequence>
<feature type="signal peptide" evidence="3">
    <location>
        <begin position="1"/>
        <end position="24"/>
    </location>
</feature>
<feature type="domain" description="SGNH hydrolase-type esterase" evidence="4">
    <location>
        <begin position="33"/>
        <end position="209"/>
    </location>
</feature>
<dbReference type="VEuPathDB" id="FungiDB:SAPIO_CDS1936"/>
<dbReference type="OrthoDB" id="1046782at2759"/>
<dbReference type="EMBL" id="JOWA01000077">
    <property type="protein sequence ID" value="KEZ45595.1"/>
    <property type="molecule type" value="Genomic_DNA"/>
</dbReference>
<dbReference type="RefSeq" id="XP_016645394.1">
    <property type="nucleotide sequence ID" value="XM_016785097.1"/>
</dbReference>
<protein>
    <recommendedName>
        <fullName evidence="4">SGNH hydrolase-type esterase domain-containing protein</fullName>
    </recommendedName>
</protein>
<feature type="region of interest" description="Disordered" evidence="2">
    <location>
        <begin position="244"/>
        <end position="265"/>
    </location>
</feature>
<dbReference type="Gene3D" id="2.130.10.130">
    <property type="entry name" value="Integrin alpha, N-terminal"/>
    <property type="match status" value="2"/>
</dbReference>
<evidence type="ECO:0000313" key="6">
    <source>
        <dbReference type="Proteomes" id="UP000028545"/>
    </source>
</evidence>
<evidence type="ECO:0000256" key="3">
    <source>
        <dbReference type="SAM" id="SignalP"/>
    </source>
</evidence>
<organism evidence="5 6">
    <name type="scientific">Pseudallescheria apiosperma</name>
    <name type="common">Scedosporium apiospermum</name>
    <dbReference type="NCBI Taxonomy" id="563466"/>
    <lineage>
        <taxon>Eukaryota</taxon>
        <taxon>Fungi</taxon>
        <taxon>Dikarya</taxon>
        <taxon>Ascomycota</taxon>
        <taxon>Pezizomycotina</taxon>
        <taxon>Sordariomycetes</taxon>
        <taxon>Hypocreomycetidae</taxon>
        <taxon>Microascales</taxon>
        <taxon>Microascaceae</taxon>
        <taxon>Scedosporium</taxon>
    </lineage>
</organism>
<dbReference type="Proteomes" id="UP000028545">
    <property type="component" value="Unassembled WGS sequence"/>
</dbReference>
<dbReference type="Gene3D" id="3.40.50.1110">
    <property type="entry name" value="SGNH hydrolase"/>
    <property type="match status" value="1"/>
</dbReference>
<evidence type="ECO:0000256" key="2">
    <source>
        <dbReference type="SAM" id="MobiDB-lite"/>
    </source>
</evidence>
<evidence type="ECO:0000313" key="5">
    <source>
        <dbReference type="EMBL" id="KEZ45595.1"/>
    </source>
</evidence>
<keyword evidence="6" id="KW-1185">Reference proteome</keyword>
<dbReference type="InterPro" id="IPR013830">
    <property type="entry name" value="SGNH_hydro"/>
</dbReference>
<dbReference type="KEGG" id="sapo:SAPIO_CDS1936"/>
<dbReference type="PANTHER" id="PTHR44103:SF1">
    <property type="entry name" value="PROPROTEIN CONVERTASE P"/>
    <property type="match status" value="1"/>
</dbReference>
<dbReference type="OMA" id="ADINEYW"/>
<dbReference type="HOGENOM" id="CLU_005800_0_0_1"/>
<keyword evidence="1 3" id="KW-0732">Signal</keyword>
<dbReference type="GeneID" id="27721008"/>
<proteinExistence type="predicted"/>
<dbReference type="PANTHER" id="PTHR44103">
    <property type="entry name" value="PROPROTEIN CONVERTASE P"/>
    <property type="match status" value="1"/>
</dbReference>
<name>A0A084GE33_PSEDA</name>
<accession>A0A084GE33</accession>
<dbReference type="InterPro" id="IPR013517">
    <property type="entry name" value="FG-GAP"/>
</dbReference>
<dbReference type="Pfam" id="PF13472">
    <property type="entry name" value="Lipase_GDSL_2"/>
    <property type="match status" value="1"/>
</dbReference>
<comment type="caution">
    <text evidence="5">The sequence shown here is derived from an EMBL/GenBank/DDBJ whole genome shotgun (WGS) entry which is preliminary data.</text>
</comment>
<dbReference type="InterPro" id="IPR028994">
    <property type="entry name" value="Integrin_alpha_N"/>
</dbReference>
<reference evidence="5 6" key="1">
    <citation type="journal article" date="2014" name="Genome Announc.">
        <title>Draft genome sequence of the pathogenic fungus Scedosporium apiospermum.</title>
        <authorList>
            <person name="Vandeputte P."/>
            <person name="Ghamrawi S."/>
            <person name="Rechenmann M."/>
            <person name="Iltis A."/>
            <person name="Giraud S."/>
            <person name="Fleury M."/>
            <person name="Thornton C."/>
            <person name="Delhaes L."/>
            <person name="Meyer W."/>
            <person name="Papon N."/>
            <person name="Bouchara J.P."/>
        </authorList>
    </citation>
    <scope>NUCLEOTIDE SEQUENCE [LARGE SCALE GENOMIC DNA]</scope>
    <source>
        <strain evidence="5 6">IHEM 14462</strain>
    </source>
</reference>